<reference evidence="1 2" key="1">
    <citation type="submission" date="2016-04" db="EMBL/GenBank/DDBJ databases">
        <title>Evolutionary innovation and constraint leading to complex multicellularity in the Ascomycota.</title>
        <authorList>
            <person name="Cisse O."/>
            <person name="Nguyen A."/>
            <person name="Hewitt D.A."/>
            <person name="Jedd G."/>
            <person name="Stajich J.E."/>
        </authorList>
    </citation>
    <scope>NUCLEOTIDE SEQUENCE [LARGE SCALE GENOMIC DNA]</scope>
    <source>
        <strain evidence="1 2">DAH-3</strain>
    </source>
</reference>
<dbReference type="PANTHER" id="PTHR12697:SF5">
    <property type="entry name" value="DEOXYHYPUSINE HYDROXYLASE"/>
    <property type="match status" value="1"/>
</dbReference>
<keyword evidence="2" id="KW-1185">Reference proteome</keyword>
<dbReference type="OMA" id="HGDGPRC"/>
<comment type="caution">
    <text evidence="1">The sequence shown here is derived from an EMBL/GenBank/DDBJ whole genome shotgun (WGS) entry which is preliminary data.</text>
</comment>
<dbReference type="EMBL" id="LXFE01000391">
    <property type="protein sequence ID" value="OLL25497.1"/>
    <property type="molecule type" value="Genomic_DNA"/>
</dbReference>
<name>A0A1U7LS58_NEOID</name>
<dbReference type="SMART" id="SM00567">
    <property type="entry name" value="EZ_HEAT"/>
    <property type="match status" value="5"/>
</dbReference>
<protein>
    <submittedName>
        <fullName evidence="1">Deoxyhypusine hydroxylase</fullName>
    </submittedName>
</protein>
<dbReference type="AlphaFoldDB" id="A0A1U7LS58"/>
<evidence type="ECO:0000313" key="1">
    <source>
        <dbReference type="EMBL" id="OLL25497.1"/>
    </source>
</evidence>
<dbReference type="InterPro" id="IPR004155">
    <property type="entry name" value="PBS_lyase_HEAT"/>
</dbReference>
<dbReference type="STRING" id="1198029.A0A1U7LS58"/>
<accession>A0A1U7LS58</accession>
<evidence type="ECO:0000313" key="2">
    <source>
        <dbReference type="Proteomes" id="UP000186594"/>
    </source>
</evidence>
<gene>
    <name evidence="1" type="ORF">NEOLI_002148</name>
</gene>
<organism evidence="1 2">
    <name type="scientific">Neolecta irregularis (strain DAH-3)</name>
    <dbReference type="NCBI Taxonomy" id="1198029"/>
    <lineage>
        <taxon>Eukaryota</taxon>
        <taxon>Fungi</taxon>
        <taxon>Dikarya</taxon>
        <taxon>Ascomycota</taxon>
        <taxon>Taphrinomycotina</taxon>
        <taxon>Neolectales</taxon>
        <taxon>Neolectaceae</taxon>
        <taxon>Neolecta</taxon>
    </lineage>
</organism>
<proteinExistence type="predicted"/>
<dbReference type="GO" id="GO:0019135">
    <property type="term" value="F:deoxyhypusine monooxygenase activity"/>
    <property type="evidence" value="ECO:0007669"/>
    <property type="project" value="EnsemblFungi"/>
</dbReference>
<dbReference type="GO" id="GO:0005737">
    <property type="term" value="C:cytoplasm"/>
    <property type="evidence" value="ECO:0007669"/>
    <property type="project" value="EnsemblFungi"/>
</dbReference>
<dbReference type="OrthoDB" id="421002at2759"/>
<dbReference type="PANTHER" id="PTHR12697">
    <property type="entry name" value="PBS LYASE HEAT-LIKE PROTEIN"/>
    <property type="match status" value="1"/>
</dbReference>
<dbReference type="InterPro" id="IPR011989">
    <property type="entry name" value="ARM-like"/>
</dbReference>
<dbReference type="Gene3D" id="1.25.10.10">
    <property type="entry name" value="Leucine-rich Repeat Variant"/>
    <property type="match status" value="2"/>
</dbReference>
<dbReference type="SUPFAM" id="SSF48371">
    <property type="entry name" value="ARM repeat"/>
    <property type="match status" value="2"/>
</dbReference>
<sequence>MPSLDDPRINLERLRSELLNIPGTVSLGRRFRSLFELKSLGAEGNNQAIDVIAQAFSDKSALLKHELAFVLGQTGNLHAAQSLTNILKDESEEPMVRHEPWEPLDISRALFTSVDPAPALPINIDSDVESLLTTLNDQSLELFHRYRAMFRLRDIGTIAAMDALASGFDDPSALLRHEIAYVFGQLSHSHSIPALSKVLQNSQELGMVRHEAAEALGSIGTDEVMAVLKKFEHDPEIVVSESVVVALDMTTEP</sequence>
<dbReference type="Pfam" id="PF13646">
    <property type="entry name" value="HEAT_2"/>
    <property type="match status" value="1"/>
</dbReference>
<dbReference type="InterPro" id="IPR016024">
    <property type="entry name" value="ARM-type_fold"/>
</dbReference>
<dbReference type="Proteomes" id="UP000186594">
    <property type="component" value="Unassembled WGS sequence"/>
</dbReference>
<dbReference type="GO" id="GO:0000226">
    <property type="term" value="P:microtubule cytoskeleton organization"/>
    <property type="evidence" value="ECO:0007669"/>
    <property type="project" value="EnsemblFungi"/>
</dbReference>